<organism evidence="1 2">
    <name type="scientific">Halocynthiibacter styelae</name>
    <dbReference type="NCBI Taxonomy" id="2761955"/>
    <lineage>
        <taxon>Bacteria</taxon>
        <taxon>Pseudomonadati</taxon>
        <taxon>Pseudomonadota</taxon>
        <taxon>Alphaproteobacteria</taxon>
        <taxon>Rhodobacterales</taxon>
        <taxon>Paracoccaceae</taxon>
        <taxon>Halocynthiibacter</taxon>
    </lineage>
</organism>
<sequence length="193" mass="20163">MSEAIKATSALEGFASTGFATVREAGLTGMITLRGDLADKALVKAVKDATGAAMPEQRKITTGKSGKVAWMSPDELLLVVDHAEAPGIVDALSTALKDQFAMAVNVSDARVMFEVSGEGAAPREVLAKLAPVDLATESFGVGDVRRTRLAQVAGAFWVEEDGAFRVVAFRSVAQYVGDLLAQASETGSAPEYL</sequence>
<gene>
    <name evidence="1" type="ORF">H1D41_12635</name>
</gene>
<accession>A0A8J7LQ23</accession>
<dbReference type="InterPro" id="IPR027266">
    <property type="entry name" value="TrmE/GcvT-like"/>
</dbReference>
<evidence type="ECO:0000313" key="1">
    <source>
        <dbReference type="EMBL" id="MBI1494486.1"/>
    </source>
</evidence>
<dbReference type="InterPro" id="IPR007375">
    <property type="entry name" value="SoxG"/>
</dbReference>
<evidence type="ECO:0000313" key="2">
    <source>
        <dbReference type="Proteomes" id="UP000640583"/>
    </source>
</evidence>
<proteinExistence type="predicted"/>
<protein>
    <submittedName>
        <fullName evidence="1">Sarcosine oxidase subunit gamma</fullName>
    </submittedName>
</protein>
<name>A0A8J7LQ23_9RHOB</name>
<keyword evidence="2" id="KW-1185">Reference proteome</keyword>
<dbReference type="AlphaFoldDB" id="A0A8J7LQ23"/>
<comment type="caution">
    <text evidence="1">The sequence shown here is derived from an EMBL/GenBank/DDBJ whole genome shotgun (WGS) entry which is preliminary data.</text>
</comment>
<reference evidence="1" key="1">
    <citation type="submission" date="2020-10" db="EMBL/GenBank/DDBJ databases">
        <title>Paenihalocynthiibacter styelae gen. nov., sp. nov., isolated from stalked sea squirt Styela clava.</title>
        <authorList>
            <person name="Kim Y.-O."/>
            <person name="Yoon J.-H."/>
        </authorList>
    </citation>
    <scope>NUCLEOTIDE SEQUENCE</scope>
    <source>
        <strain evidence="1">MYP1-1</strain>
    </source>
</reference>
<dbReference type="SUPFAM" id="SSF103025">
    <property type="entry name" value="Folate-binding domain"/>
    <property type="match status" value="1"/>
</dbReference>
<dbReference type="Proteomes" id="UP000640583">
    <property type="component" value="Unassembled WGS sequence"/>
</dbReference>
<dbReference type="Gene3D" id="3.30.1360.120">
    <property type="entry name" value="Probable tRNA modification gtpase trme, domain 1"/>
    <property type="match status" value="1"/>
</dbReference>
<dbReference type="RefSeq" id="WP_228849247.1">
    <property type="nucleotide sequence ID" value="NZ_JADCKQ010000009.1"/>
</dbReference>
<dbReference type="Pfam" id="PF04268">
    <property type="entry name" value="SoxG"/>
    <property type="match status" value="1"/>
</dbReference>
<dbReference type="Gene3D" id="3.30.70.1520">
    <property type="entry name" value="Heterotetrameric sarcosine oxidase"/>
    <property type="match status" value="1"/>
</dbReference>
<dbReference type="EMBL" id="JADCKQ010000009">
    <property type="protein sequence ID" value="MBI1494486.1"/>
    <property type="molecule type" value="Genomic_DNA"/>
</dbReference>